<dbReference type="EMBL" id="BAAFSF010000002">
    <property type="protein sequence ID" value="GAB1251863.1"/>
    <property type="molecule type" value="Genomic_DNA"/>
</dbReference>
<name>A0ABQ0E2H4_9PORP</name>
<dbReference type="RefSeq" id="WP_411915680.1">
    <property type="nucleotide sequence ID" value="NZ_BAAFSF010000002.1"/>
</dbReference>
<evidence type="ECO:0000313" key="1">
    <source>
        <dbReference type="EMBL" id="GAB1251863.1"/>
    </source>
</evidence>
<dbReference type="Gene3D" id="2.50.20.10">
    <property type="entry name" value="Lipoprotein localisation LolA/LolB/LppX"/>
    <property type="match status" value="1"/>
</dbReference>
<accession>A0ABQ0E2H4</accession>
<reference evidence="1 2" key="1">
    <citation type="journal article" date="2025" name="Int. J. Syst. Evol. Microbiol.">
        <title>Desulfovibrio falkowii sp. nov., Porphyromonas miyakawae sp. nov., Mediterraneibacter flintii sp. nov. and Owariibacterium komagatae gen. nov., sp. nov., isolated from human faeces.</title>
        <authorList>
            <person name="Hamaguchi T."/>
            <person name="Ohara M."/>
            <person name="Hisatomi A."/>
            <person name="Sekiguchi K."/>
            <person name="Takeda J.I."/>
            <person name="Ueyama J."/>
            <person name="Ito M."/>
            <person name="Nishiwaki H."/>
            <person name="Ogi T."/>
            <person name="Hirayama M."/>
            <person name="Ohkuma M."/>
            <person name="Sakamoto M."/>
            <person name="Ohno K."/>
        </authorList>
    </citation>
    <scope>NUCLEOTIDE SEQUENCE [LARGE SCALE GENOMIC DNA]</scope>
    <source>
        <strain evidence="1 2">13CB11C</strain>
    </source>
</reference>
<organism evidence="1 2">
    <name type="scientific">Porphyromonas miyakawae</name>
    <dbReference type="NCBI Taxonomy" id="3137470"/>
    <lineage>
        <taxon>Bacteria</taxon>
        <taxon>Pseudomonadati</taxon>
        <taxon>Bacteroidota</taxon>
        <taxon>Bacteroidia</taxon>
        <taxon>Bacteroidales</taxon>
        <taxon>Porphyromonadaceae</taxon>
        <taxon>Porphyromonas</taxon>
    </lineage>
</organism>
<dbReference type="Proteomes" id="UP001628220">
    <property type="component" value="Unassembled WGS sequence"/>
</dbReference>
<evidence type="ECO:0000313" key="2">
    <source>
        <dbReference type="Proteomes" id="UP001628220"/>
    </source>
</evidence>
<proteinExistence type="predicted"/>
<protein>
    <submittedName>
        <fullName evidence="1">LolA-like putative outer membrane lipoprotein chaperone</fullName>
    </submittedName>
</protein>
<comment type="caution">
    <text evidence="1">The sequence shown here is derived from an EMBL/GenBank/DDBJ whole genome shotgun (WGS) entry which is preliminary data.</text>
</comment>
<keyword evidence="2" id="KW-1185">Reference proteome</keyword>
<sequence>MMNQTMLTLRQFLLGTLFVLLGLPVSAQNKSDEKALFEGALQRIRNGVIVDFKSETINNKGEVLYYTTGSVKLLDRSFRLRFDALDVNFDGERSYTYYDSKNNSYVLFDGKKERISDMNPILILSSWNLYPRKKISSKGGKQVYALSTLDKESSVRRFIVTFEQGRVLPTRIESVSKDGITTVVSITKEQIARELTRKDFVQRAVDYPTAEVIDLR</sequence>
<gene>
    <name evidence="1" type="ORF">Tsumi_09680</name>
</gene>